<accession>A0AAV8QZA1</accession>
<dbReference type="InterPro" id="IPR012474">
    <property type="entry name" value="Frigida"/>
</dbReference>
<name>A0AAV8QZA1_ENSVE</name>
<dbReference type="AlphaFoldDB" id="A0AAV8QZA1"/>
<reference evidence="3 4" key="1">
    <citation type="submission" date="2022-12" db="EMBL/GenBank/DDBJ databases">
        <title>Chromosome-scale assembly of the Ensete ventricosum genome.</title>
        <authorList>
            <person name="Dussert Y."/>
            <person name="Stocks J."/>
            <person name="Wendawek A."/>
            <person name="Woldeyes F."/>
            <person name="Nichols R.A."/>
            <person name="Borrell J.S."/>
        </authorList>
    </citation>
    <scope>NUCLEOTIDE SEQUENCE [LARGE SCALE GENOMIC DNA]</scope>
    <source>
        <strain evidence="4">cv. Maze</strain>
        <tissue evidence="3">Seeds</tissue>
    </source>
</reference>
<comment type="caution">
    <text evidence="3">The sequence shown here is derived from an EMBL/GenBank/DDBJ whole genome shotgun (WGS) entry which is preliminary data.</text>
</comment>
<feature type="region of interest" description="Disordered" evidence="2">
    <location>
        <begin position="73"/>
        <end position="98"/>
    </location>
</feature>
<dbReference type="GO" id="GO:0009908">
    <property type="term" value="P:flower development"/>
    <property type="evidence" value="ECO:0007669"/>
    <property type="project" value="UniProtKB-KW"/>
</dbReference>
<dbReference type="Proteomes" id="UP001222027">
    <property type="component" value="Unassembled WGS sequence"/>
</dbReference>
<feature type="compositionally biased region" description="Basic and acidic residues" evidence="2">
    <location>
        <begin position="73"/>
        <end position="89"/>
    </location>
</feature>
<evidence type="ECO:0000256" key="2">
    <source>
        <dbReference type="SAM" id="MobiDB-lite"/>
    </source>
</evidence>
<keyword evidence="1" id="KW-0221">Differentiation</keyword>
<evidence type="ECO:0000313" key="4">
    <source>
        <dbReference type="Proteomes" id="UP001222027"/>
    </source>
</evidence>
<dbReference type="EMBL" id="JAQQAF010000005">
    <property type="protein sequence ID" value="KAJ8484197.1"/>
    <property type="molecule type" value="Genomic_DNA"/>
</dbReference>
<keyword evidence="1" id="KW-0287">Flowering</keyword>
<gene>
    <name evidence="3" type="ORF">OPV22_016682</name>
</gene>
<keyword evidence="4" id="KW-1185">Reference proteome</keyword>
<sequence>MAFTSRFPVSLTSAPTSVRRFHSLGYRNPPPAGYPNEMNELSALKVVTKCIEEQYATDPLQKRIVQLEKSKADKKRAAEAAKPQPKENPWHFQGLILH</sequence>
<dbReference type="GO" id="GO:0030154">
    <property type="term" value="P:cell differentiation"/>
    <property type="evidence" value="ECO:0007669"/>
    <property type="project" value="UniProtKB-KW"/>
</dbReference>
<evidence type="ECO:0000256" key="1">
    <source>
        <dbReference type="RuleBase" id="RU364012"/>
    </source>
</evidence>
<organism evidence="3 4">
    <name type="scientific">Ensete ventricosum</name>
    <name type="common">Abyssinian banana</name>
    <name type="synonym">Musa ensete</name>
    <dbReference type="NCBI Taxonomy" id="4639"/>
    <lineage>
        <taxon>Eukaryota</taxon>
        <taxon>Viridiplantae</taxon>
        <taxon>Streptophyta</taxon>
        <taxon>Embryophyta</taxon>
        <taxon>Tracheophyta</taxon>
        <taxon>Spermatophyta</taxon>
        <taxon>Magnoliopsida</taxon>
        <taxon>Liliopsida</taxon>
        <taxon>Zingiberales</taxon>
        <taxon>Musaceae</taxon>
        <taxon>Ensete</taxon>
    </lineage>
</organism>
<evidence type="ECO:0000313" key="3">
    <source>
        <dbReference type="EMBL" id="KAJ8484197.1"/>
    </source>
</evidence>
<keyword evidence="1" id="KW-0217">Developmental protein</keyword>
<dbReference type="Pfam" id="PF07899">
    <property type="entry name" value="Frigida"/>
    <property type="match status" value="1"/>
</dbReference>
<protein>
    <recommendedName>
        <fullName evidence="1">FRIGIDA-like protein</fullName>
    </recommendedName>
</protein>
<comment type="similarity">
    <text evidence="1">Belongs to the Frigida family.</text>
</comment>
<proteinExistence type="inferred from homology"/>